<proteinExistence type="inferred from homology"/>
<keyword evidence="7" id="KW-1185">Reference proteome</keyword>
<sequence length="120" mass="11622">MVFRLISKCYMIVGNAFMEGSYTRTAIKLACAAVGGAAVLAAGPLALGALGFTSAGISAGSIGASMMSLASGLGFGCGIVRSLQSAGATGLGAGAFLNGASAGSGVASAGFWITDRVNEY</sequence>
<keyword evidence="4" id="KW-1133">Transmembrane helix</keyword>
<protein>
    <submittedName>
        <fullName evidence="6">Interferon alpha-inducible protein 27, mitochondrial</fullName>
    </submittedName>
</protein>
<evidence type="ECO:0000256" key="3">
    <source>
        <dbReference type="ARBA" id="ARBA00022692"/>
    </source>
</evidence>
<gene>
    <name evidence="6" type="ORF">PoB_004489400</name>
</gene>
<dbReference type="EMBL" id="BLXT01004955">
    <property type="protein sequence ID" value="GFO18389.1"/>
    <property type="molecule type" value="Genomic_DNA"/>
</dbReference>
<comment type="subcellular location">
    <subcellularLocation>
        <location evidence="1">Membrane</location>
        <topology evidence="1">Multi-pass membrane protein</topology>
    </subcellularLocation>
</comment>
<comment type="caution">
    <text evidence="6">The sequence shown here is derived from an EMBL/GenBank/DDBJ whole genome shotgun (WGS) entry which is preliminary data.</text>
</comment>
<dbReference type="GO" id="GO:0031966">
    <property type="term" value="C:mitochondrial membrane"/>
    <property type="evidence" value="ECO:0007669"/>
    <property type="project" value="TreeGrafter"/>
</dbReference>
<dbReference type="Proteomes" id="UP000735302">
    <property type="component" value="Unassembled WGS sequence"/>
</dbReference>
<organism evidence="6 7">
    <name type="scientific">Plakobranchus ocellatus</name>
    <dbReference type="NCBI Taxonomy" id="259542"/>
    <lineage>
        <taxon>Eukaryota</taxon>
        <taxon>Metazoa</taxon>
        <taxon>Spiralia</taxon>
        <taxon>Lophotrochozoa</taxon>
        <taxon>Mollusca</taxon>
        <taxon>Gastropoda</taxon>
        <taxon>Heterobranchia</taxon>
        <taxon>Euthyneura</taxon>
        <taxon>Panpulmonata</taxon>
        <taxon>Sacoglossa</taxon>
        <taxon>Placobranchoidea</taxon>
        <taxon>Plakobranchidae</taxon>
        <taxon>Plakobranchus</taxon>
    </lineage>
</organism>
<dbReference type="PANTHER" id="PTHR16932">
    <property type="entry name" value="INTERFERON ALPHA-INDUCIBLE PROTEIN 27"/>
    <property type="match status" value="1"/>
</dbReference>
<keyword evidence="5" id="KW-0472">Membrane</keyword>
<dbReference type="GO" id="GO:0097193">
    <property type="term" value="P:intrinsic apoptotic signaling pathway"/>
    <property type="evidence" value="ECO:0007669"/>
    <property type="project" value="TreeGrafter"/>
</dbReference>
<evidence type="ECO:0000313" key="6">
    <source>
        <dbReference type="EMBL" id="GFO18389.1"/>
    </source>
</evidence>
<evidence type="ECO:0000313" key="7">
    <source>
        <dbReference type="Proteomes" id="UP000735302"/>
    </source>
</evidence>
<evidence type="ECO:0000256" key="4">
    <source>
        <dbReference type="ARBA" id="ARBA00022989"/>
    </source>
</evidence>
<dbReference type="GO" id="GO:0001836">
    <property type="term" value="P:release of cytochrome c from mitochondria"/>
    <property type="evidence" value="ECO:0007669"/>
    <property type="project" value="TreeGrafter"/>
</dbReference>
<evidence type="ECO:0000256" key="1">
    <source>
        <dbReference type="ARBA" id="ARBA00004141"/>
    </source>
</evidence>
<dbReference type="Gene3D" id="6.10.110.10">
    <property type="match status" value="1"/>
</dbReference>
<accession>A0AAV4BJA5</accession>
<comment type="similarity">
    <text evidence="2">Belongs to the IFI6/IFI27 family.</text>
</comment>
<reference evidence="6 7" key="1">
    <citation type="journal article" date="2021" name="Elife">
        <title>Chloroplast acquisition without the gene transfer in kleptoplastic sea slugs, Plakobranchus ocellatus.</title>
        <authorList>
            <person name="Maeda T."/>
            <person name="Takahashi S."/>
            <person name="Yoshida T."/>
            <person name="Shimamura S."/>
            <person name="Takaki Y."/>
            <person name="Nagai Y."/>
            <person name="Toyoda A."/>
            <person name="Suzuki Y."/>
            <person name="Arimoto A."/>
            <person name="Ishii H."/>
            <person name="Satoh N."/>
            <person name="Nishiyama T."/>
            <person name="Hasebe M."/>
            <person name="Maruyama T."/>
            <person name="Minagawa J."/>
            <person name="Obokata J."/>
            <person name="Shigenobu S."/>
        </authorList>
    </citation>
    <scope>NUCLEOTIDE SEQUENCE [LARGE SCALE GENOMIC DNA]</scope>
</reference>
<evidence type="ECO:0000256" key="2">
    <source>
        <dbReference type="ARBA" id="ARBA00007262"/>
    </source>
</evidence>
<dbReference type="PANTHER" id="PTHR16932:SF18">
    <property type="entry name" value="INTERFERON, ALPHA-INDUCIBLE PROTEIN 27-LIKE 2"/>
    <property type="match status" value="1"/>
</dbReference>
<name>A0AAV4BJA5_9GAST</name>
<dbReference type="InterPro" id="IPR009311">
    <property type="entry name" value="IFI6/IFI27-like"/>
</dbReference>
<dbReference type="InterPro" id="IPR038213">
    <property type="entry name" value="IFI6/IFI27-like_sf"/>
</dbReference>
<evidence type="ECO:0000256" key="5">
    <source>
        <dbReference type="ARBA" id="ARBA00023136"/>
    </source>
</evidence>
<dbReference type="AlphaFoldDB" id="A0AAV4BJA5"/>
<dbReference type="Pfam" id="PF06140">
    <property type="entry name" value="Ifi-6-16"/>
    <property type="match status" value="1"/>
</dbReference>
<keyword evidence="3" id="KW-0812">Transmembrane</keyword>